<evidence type="ECO:0000313" key="3">
    <source>
        <dbReference type="Proteomes" id="UP001209229"/>
    </source>
</evidence>
<dbReference type="SUPFAM" id="SSF101874">
    <property type="entry name" value="YceI-like"/>
    <property type="match status" value="1"/>
</dbReference>
<dbReference type="AlphaFoldDB" id="A0AAE3M7G0"/>
<dbReference type="EMBL" id="JAPDPJ010000050">
    <property type="protein sequence ID" value="MCW3788322.1"/>
    <property type="molecule type" value="Genomic_DNA"/>
</dbReference>
<dbReference type="InterPro" id="IPR007372">
    <property type="entry name" value="Lipid/polyisoprenoid-bd_YceI"/>
</dbReference>
<dbReference type="RefSeq" id="WP_301191883.1">
    <property type="nucleotide sequence ID" value="NZ_JAPDPJ010000050.1"/>
</dbReference>
<sequence>MKTQLKLRYVLGLLVIVMSISLNAQTTLMVKSSQSALSVSGTSTIHDWEMEVEEMKGNLLVSNMDDLESVQKGELSFNVKSLVSGQSLMNKKAYAALKESKHPVIKGKILKIYSSASQYKVELELTVAGVTKAITSNFKTSIVNTTQIKVQGNFDLKLSDFDIEPPVAIMGTIKTGDAVNVKYSILFEKN</sequence>
<keyword evidence="3" id="KW-1185">Reference proteome</keyword>
<name>A0AAE3M7G0_9BACT</name>
<dbReference type="Gene3D" id="2.40.128.110">
    <property type="entry name" value="Lipid/polyisoprenoid-binding, YceI-like"/>
    <property type="match status" value="1"/>
</dbReference>
<gene>
    <name evidence="2" type="ORF">OM075_17775</name>
</gene>
<organism evidence="2 3">
    <name type="scientific">Plebeiibacterium sediminum</name>
    <dbReference type="NCBI Taxonomy" id="2992112"/>
    <lineage>
        <taxon>Bacteria</taxon>
        <taxon>Pseudomonadati</taxon>
        <taxon>Bacteroidota</taxon>
        <taxon>Bacteroidia</taxon>
        <taxon>Marinilabiliales</taxon>
        <taxon>Marinilabiliaceae</taxon>
        <taxon>Plebeiibacterium</taxon>
    </lineage>
</organism>
<accession>A0AAE3M7G0</accession>
<evidence type="ECO:0000259" key="1">
    <source>
        <dbReference type="Pfam" id="PF04264"/>
    </source>
</evidence>
<reference evidence="2" key="1">
    <citation type="submission" date="2022-10" db="EMBL/GenBank/DDBJ databases">
        <authorList>
            <person name="Yu W.X."/>
        </authorList>
    </citation>
    <scope>NUCLEOTIDE SEQUENCE</scope>
    <source>
        <strain evidence="2">AAT</strain>
    </source>
</reference>
<dbReference type="Proteomes" id="UP001209229">
    <property type="component" value="Unassembled WGS sequence"/>
</dbReference>
<proteinExistence type="predicted"/>
<evidence type="ECO:0000313" key="2">
    <source>
        <dbReference type="EMBL" id="MCW3788322.1"/>
    </source>
</evidence>
<dbReference type="InterPro" id="IPR036761">
    <property type="entry name" value="TTHA0802/YceI-like_sf"/>
</dbReference>
<feature type="domain" description="Lipid/polyisoprenoid-binding YceI-like" evidence="1">
    <location>
        <begin position="32"/>
        <end position="185"/>
    </location>
</feature>
<dbReference type="Pfam" id="PF04264">
    <property type="entry name" value="YceI"/>
    <property type="match status" value="1"/>
</dbReference>
<comment type="caution">
    <text evidence="2">The sequence shown here is derived from an EMBL/GenBank/DDBJ whole genome shotgun (WGS) entry which is preliminary data.</text>
</comment>
<protein>
    <submittedName>
        <fullName evidence="2">YceI family protein</fullName>
    </submittedName>
</protein>